<dbReference type="Pfam" id="PF07885">
    <property type="entry name" value="Ion_trans_2"/>
    <property type="match status" value="2"/>
</dbReference>
<evidence type="ECO:0000256" key="3">
    <source>
        <dbReference type="ARBA" id="ARBA00022692"/>
    </source>
</evidence>
<keyword evidence="3 8" id="KW-0812">Transmembrane</keyword>
<dbReference type="PANTHER" id="PTHR11003:SF249">
    <property type="entry name" value="TWO PORE POTASSIUM CHANNEL PROTEIN SUP-9"/>
    <property type="match status" value="1"/>
</dbReference>
<keyword evidence="13" id="KW-1185">Reference proteome</keyword>
<feature type="domain" description="Potassium channel" evidence="11">
    <location>
        <begin position="218"/>
        <end position="296"/>
    </location>
</feature>
<organism evidence="12 13">
    <name type="scientific">Brachionus calyciflorus</name>
    <dbReference type="NCBI Taxonomy" id="104777"/>
    <lineage>
        <taxon>Eukaryota</taxon>
        <taxon>Metazoa</taxon>
        <taxon>Spiralia</taxon>
        <taxon>Gnathifera</taxon>
        <taxon>Rotifera</taxon>
        <taxon>Eurotatoria</taxon>
        <taxon>Monogononta</taxon>
        <taxon>Pseudotrocha</taxon>
        <taxon>Ploima</taxon>
        <taxon>Brachionidae</taxon>
        <taxon>Brachionus</taxon>
    </lineage>
</organism>
<proteinExistence type="inferred from homology"/>
<evidence type="ECO:0000256" key="1">
    <source>
        <dbReference type="ARBA" id="ARBA00004141"/>
    </source>
</evidence>
<keyword evidence="7 8" id="KW-0407">Ion channel</keyword>
<evidence type="ECO:0000256" key="7">
    <source>
        <dbReference type="ARBA" id="ARBA00023303"/>
    </source>
</evidence>
<evidence type="ECO:0000313" key="12">
    <source>
        <dbReference type="EMBL" id="CAF0714316.1"/>
    </source>
</evidence>
<sequence>MGVSLYLVLNNKLLRPTQRTRILLLAFIFLIYLFLGAYIFQRLNLPIELQERKDVFEYKKNFLQNHKCIDETNLNNFIEVIENAKRSGIAFVENSQEFTPNWSFDGETFFFVLTTLTTIGYGQTAPLTENGRLFTIFYIVLGVPLTMLLLTLIVDRLEFEMTKNITRNRLMEYLNQKKYAKIPKDFASINSYPLREEPLVSKQKYIYLQTFKVGFLLIVLIYLIPSYIFTYIMEPDWSFLDSLYYCYISVTTIGFGDMVPGESYIGSKRKHYKLAVTFYLLFGVVMNMLFLNMFIRLPLMTKIHKSWLKLKRRKLFNFGIDNDDFDENGKDSDSNDKSSKNSSNSSKRSSPVLPRVNTIDEIVAIESEDRHTYNRNNTDLYSPKAKNM</sequence>
<feature type="transmembrane region" description="Helical" evidence="10">
    <location>
        <begin position="276"/>
        <end position="295"/>
    </location>
</feature>
<dbReference type="SUPFAM" id="SSF81324">
    <property type="entry name" value="Voltage-gated potassium channels"/>
    <property type="match status" value="2"/>
</dbReference>
<feature type="domain" description="Potassium channel" evidence="11">
    <location>
        <begin position="93"/>
        <end position="157"/>
    </location>
</feature>
<evidence type="ECO:0000313" key="13">
    <source>
        <dbReference type="Proteomes" id="UP000663879"/>
    </source>
</evidence>
<dbReference type="GO" id="GO:0022841">
    <property type="term" value="F:potassium ion leak channel activity"/>
    <property type="evidence" value="ECO:0007669"/>
    <property type="project" value="TreeGrafter"/>
</dbReference>
<evidence type="ECO:0000259" key="11">
    <source>
        <dbReference type="Pfam" id="PF07885"/>
    </source>
</evidence>
<evidence type="ECO:0000256" key="8">
    <source>
        <dbReference type="RuleBase" id="RU003857"/>
    </source>
</evidence>
<protein>
    <recommendedName>
        <fullName evidence="11">Potassium channel domain-containing protein</fullName>
    </recommendedName>
</protein>
<evidence type="ECO:0000256" key="10">
    <source>
        <dbReference type="SAM" id="Phobius"/>
    </source>
</evidence>
<keyword evidence="6 10" id="KW-0472">Membrane</keyword>
<dbReference type="PANTHER" id="PTHR11003">
    <property type="entry name" value="POTASSIUM CHANNEL, SUBFAMILY K"/>
    <property type="match status" value="1"/>
</dbReference>
<feature type="region of interest" description="Disordered" evidence="9">
    <location>
        <begin position="327"/>
        <end position="355"/>
    </location>
</feature>
<comment type="caution">
    <text evidence="12">The sequence shown here is derived from an EMBL/GenBank/DDBJ whole genome shotgun (WGS) entry which is preliminary data.</text>
</comment>
<feature type="transmembrane region" description="Helical" evidence="10">
    <location>
        <begin position="133"/>
        <end position="154"/>
    </location>
</feature>
<keyword evidence="5 8" id="KW-0406">Ion transport</keyword>
<keyword evidence="4 10" id="KW-1133">Transmembrane helix</keyword>
<comment type="subcellular location">
    <subcellularLocation>
        <location evidence="1">Membrane</location>
        <topology evidence="1">Multi-pass membrane protein</topology>
    </subcellularLocation>
</comment>
<dbReference type="AlphaFoldDB" id="A0A813M6Q1"/>
<dbReference type="GO" id="GO:0030322">
    <property type="term" value="P:stabilization of membrane potential"/>
    <property type="evidence" value="ECO:0007669"/>
    <property type="project" value="TreeGrafter"/>
</dbReference>
<dbReference type="InterPro" id="IPR013099">
    <property type="entry name" value="K_chnl_dom"/>
</dbReference>
<accession>A0A813M6Q1</accession>
<feature type="compositionally biased region" description="Low complexity" evidence="9">
    <location>
        <begin position="340"/>
        <end position="350"/>
    </location>
</feature>
<dbReference type="GO" id="GO:0015271">
    <property type="term" value="F:outward rectifier potassium channel activity"/>
    <property type="evidence" value="ECO:0007669"/>
    <property type="project" value="TreeGrafter"/>
</dbReference>
<dbReference type="InterPro" id="IPR003280">
    <property type="entry name" value="2pore_dom_K_chnl"/>
</dbReference>
<gene>
    <name evidence="12" type="ORF">OXX778_LOCUS1449</name>
</gene>
<comment type="similarity">
    <text evidence="8">Belongs to the two pore domain potassium channel (TC 1.A.1.8) family.</text>
</comment>
<evidence type="ECO:0000256" key="5">
    <source>
        <dbReference type="ARBA" id="ARBA00023065"/>
    </source>
</evidence>
<feature type="transmembrane region" description="Helical" evidence="10">
    <location>
        <begin position="22"/>
        <end position="40"/>
    </location>
</feature>
<dbReference type="Proteomes" id="UP000663879">
    <property type="component" value="Unassembled WGS sequence"/>
</dbReference>
<dbReference type="PRINTS" id="PR01333">
    <property type="entry name" value="2POREKCHANEL"/>
</dbReference>
<keyword evidence="2 8" id="KW-0813">Transport</keyword>
<evidence type="ECO:0000256" key="2">
    <source>
        <dbReference type="ARBA" id="ARBA00022448"/>
    </source>
</evidence>
<dbReference type="GO" id="GO:0005886">
    <property type="term" value="C:plasma membrane"/>
    <property type="evidence" value="ECO:0007669"/>
    <property type="project" value="TreeGrafter"/>
</dbReference>
<reference evidence="12" key="1">
    <citation type="submission" date="2021-02" db="EMBL/GenBank/DDBJ databases">
        <authorList>
            <person name="Nowell W R."/>
        </authorList>
    </citation>
    <scope>NUCLEOTIDE SEQUENCE</scope>
    <source>
        <strain evidence="12">Ploen Becks lab</strain>
    </source>
</reference>
<name>A0A813M6Q1_9BILA</name>
<dbReference type="EMBL" id="CAJNOC010000093">
    <property type="protein sequence ID" value="CAF0714316.1"/>
    <property type="molecule type" value="Genomic_DNA"/>
</dbReference>
<dbReference type="OrthoDB" id="297496at2759"/>
<evidence type="ECO:0000256" key="6">
    <source>
        <dbReference type="ARBA" id="ARBA00023136"/>
    </source>
</evidence>
<dbReference type="Gene3D" id="1.10.287.70">
    <property type="match status" value="1"/>
</dbReference>
<evidence type="ECO:0000256" key="4">
    <source>
        <dbReference type="ARBA" id="ARBA00022989"/>
    </source>
</evidence>
<evidence type="ECO:0000256" key="9">
    <source>
        <dbReference type="SAM" id="MobiDB-lite"/>
    </source>
</evidence>
<feature type="transmembrane region" description="Helical" evidence="10">
    <location>
        <begin position="213"/>
        <end position="233"/>
    </location>
</feature>
<feature type="compositionally biased region" description="Basic and acidic residues" evidence="9">
    <location>
        <begin position="327"/>
        <end position="339"/>
    </location>
</feature>